<keyword evidence="3" id="KW-1185">Reference proteome</keyword>
<dbReference type="Pfam" id="PF00501">
    <property type="entry name" value="AMP-binding"/>
    <property type="match status" value="1"/>
</dbReference>
<dbReference type="InterPro" id="IPR045851">
    <property type="entry name" value="AMP-bd_C_sf"/>
</dbReference>
<reference evidence="2 3" key="1">
    <citation type="submission" date="2022-03" db="EMBL/GenBank/DDBJ databases">
        <title>Streptomyces yunnanensis P86,complete genome.</title>
        <authorList>
            <person name="Chen S."/>
            <person name="Zhang Q."/>
        </authorList>
    </citation>
    <scope>NUCLEOTIDE SEQUENCE [LARGE SCALE GENOMIC DNA]</scope>
    <source>
        <strain evidence="2 3">P86</strain>
    </source>
</reference>
<sequence length="443" mass="46596">MSSGRQALVMRILAQGVHVNGERIDATGSPFLSLCDRLGRAGVRPGEIAVLAGLQGRDLIVATLAVWRLDAVPMPVPEPAPALDGVPDRTVREACRITPDLSVTPATTAPDQRGAALDRTAVLHLSSGSTDRPKVAQRGVASVLYDAQGYRAGLGLVPGDCVAVPVPLAHSFGWGVAMSALISGCDIDVTPFVRASSLARKADSGAVSVLALTPPLARLLTDTRRQGGDATLRAAMAGAGQVPDELEDAFRERFGLPLLRGYGSTETGGTFFGDRGMGRPVPGVDIVQPLPGQRGELVLRLAAPLEGYLGEDQGPAAEWHTGDIVQLDTDGIVHFQERVRGPLRLNGRFIQADATEAALRAVPGVTDVFLLVLPRSDTPETEDFYAVVEGDSSEEGLLAALAGCPAGTPVPRVVVFRELPRTAVGKRDRGMVIDKVRKVSRCA</sequence>
<dbReference type="RefSeq" id="WP_275308846.1">
    <property type="nucleotide sequence ID" value="NZ_CP095749.1"/>
</dbReference>
<evidence type="ECO:0000313" key="3">
    <source>
        <dbReference type="Proteomes" id="UP001218629"/>
    </source>
</evidence>
<dbReference type="CDD" id="cd04433">
    <property type="entry name" value="AFD_class_I"/>
    <property type="match status" value="1"/>
</dbReference>
<dbReference type="InterPro" id="IPR000873">
    <property type="entry name" value="AMP-dep_synth/lig_dom"/>
</dbReference>
<dbReference type="PANTHER" id="PTHR43767">
    <property type="entry name" value="LONG-CHAIN-FATTY-ACID--COA LIGASE"/>
    <property type="match status" value="1"/>
</dbReference>
<evidence type="ECO:0000259" key="1">
    <source>
        <dbReference type="Pfam" id="PF00501"/>
    </source>
</evidence>
<dbReference type="InterPro" id="IPR050237">
    <property type="entry name" value="ATP-dep_AMP-bd_enzyme"/>
</dbReference>
<name>A0ABY8AF42_9ACTN</name>
<dbReference type="InterPro" id="IPR042099">
    <property type="entry name" value="ANL_N_sf"/>
</dbReference>
<dbReference type="Proteomes" id="UP001218629">
    <property type="component" value="Chromosome"/>
</dbReference>
<accession>A0ABY8AF42</accession>
<feature type="domain" description="AMP-dependent synthetase/ligase" evidence="1">
    <location>
        <begin position="111"/>
        <end position="309"/>
    </location>
</feature>
<dbReference type="GO" id="GO:0016874">
    <property type="term" value="F:ligase activity"/>
    <property type="evidence" value="ECO:0007669"/>
    <property type="project" value="UniProtKB-KW"/>
</dbReference>
<dbReference type="Gene3D" id="3.30.300.30">
    <property type="match status" value="1"/>
</dbReference>
<dbReference type="EMBL" id="CP095749">
    <property type="protein sequence ID" value="WEB42132.1"/>
    <property type="molecule type" value="Genomic_DNA"/>
</dbReference>
<protein>
    <submittedName>
        <fullName evidence="2">Fatty acid--CoA ligase family protein</fullName>
    </submittedName>
</protein>
<keyword evidence="2" id="KW-0436">Ligase</keyword>
<dbReference type="Gene3D" id="3.40.50.12780">
    <property type="entry name" value="N-terminal domain of ligase-like"/>
    <property type="match status" value="1"/>
</dbReference>
<organism evidence="2 3">
    <name type="scientific">Streptomyces yunnanensis</name>
    <dbReference type="NCBI Taxonomy" id="156453"/>
    <lineage>
        <taxon>Bacteria</taxon>
        <taxon>Bacillati</taxon>
        <taxon>Actinomycetota</taxon>
        <taxon>Actinomycetes</taxon>
        <taxon>Kitasatosporales</taxon>
        <taxon>Streptomycetaceae</taxon>
        <taxon>Streptomyces</taxon>
    </lineage>
</organism>
<gene>
    <name evidence="2" type="ORF">MOV08_24670</name>
</gene>
<dbReference type="SUPFAM" id="SSF56801">
    <property type="entry name" value="Acetyl-CoA synthetase-like"/>
    <property type="match status" value="1"/>
</dbReference>
<dbReference type="PANTHER" id="PTHR43767:SF1">
    <property type="entry name" value="NONRIBOSOMAL PEPTIDE SYNTHASE PES1 (EUROFUNG)-RELATED"/>
    <property type="match status" value="1"/>
</dbReference>
<evidence type="ECO:0000313" key="2">
    <source>
        <dbReference type="EMBL" id="WEB42132.1"/>
    </source>
</evidence>
<proteinExistence type="predicted"/>